<reference evidence="2 3" key="1">
    <citation type="submission" date="2017-07" db="EMBL/GenBank/DDBJ databases">
        <title>Draft genome of Ochrobactrum lupini type strain LUP21.</title>
        <authorList>
            <person name="Krzyzanowska D.M."/>
            <person name="Jafra S."/>
        </authorList>
    </citation>
    <scope>NUCLEOTIDE SEQUENCE [LARGE SCALE GENOMIC DNA]</scope>
    <source>
        <strain evidence="2 3">LUP21</strain>
    </source>
</reference>
<sequence>MNDNFPPPKIDWTGQSSISHRQRVRLFVSVFVMSMALIGIMVLMYSLLASNTPLRGIL</sequence>
<dbReference type="Proteomes" id="UP000216363">
    <property type="component" value="Unassembled WGS sequence"/>
</dbReference>
<keyword evidence="1" id="KW-0812">Transmembrane</keyword>
<evidence type="ECO:0000313" key="2">
    <source>
        <dbReference type="EMBL" id="OYR33002.1"/>
    </source>
</evidence>
<name>A0A256H0U0_9HYPH</name>
<dbReference type="AlphaFoldDB" id="A0A256H0U0"/>
<dbReference type="EMBL" id="NNRN01000001">
    <property type="protein sequence ID" value="OYR33002.1"/>
    <property type="molecule type" value="Genomic_DNA"/>
</dbReference>
<organism evidence="2 3">
    <name type="scientific">Brucella lupini</name>
    <dbReference type="NCBI Taxonomy" id="255457"/>
    <lineage>
        <taxon>Bacteria</taxon>
        <taxon>Pseudomonadati</taxon>
        <taxon>Pseudomonadota</taxon>
        <taxon>Alphaproteobacteria</taxon>
        <taxon>Hyphomicrobiales</taxon>
        <taxon>Brucellaceae</taxon>
        <taxon>Brucella/Ochrobactrum group</taxon>
        <taxon>Brucella</taxon>
    </lineage>
</organism>
<protein>
    <submittedName>
        <fullName evidence="2">Uncharacterized protein</fullName>
    </submittedName>
</protein>
<comment type="caution">
    <text evidence="2">The sequence shown here is derived from an EMBL/GenBank/DDBJ whole genome shotgun (WGS) entry which is preliminary data.</text>
</comment>
<evidence type="ECO:0000313" key="3">
    <source>
        <dbReference type="Proteomes" id="UP000216363"/>
    </source>
</evidence>
<accession>A0A256H0U0</accession>
<keyword evidence="1" id="KW-1133">Transmembrane helix</keyword>
<evidence type="ECO:0000256" key="1">
    <source>
        <dbReference type="SAM" id="Phobius"/>
    </source>
</evidence>
<gene>
    <name evidence="2" type="ORF">CES86_5310</name>
</gene>
<keyword evidence="1" id="KW-0472">Membrane</keyword>
<proteinExistence type="predicted"/>
<feature type="transmembrane region" description="Helical" evidence="1">
    <location>
        <begin position="26"/>
        <end position="48"/>
    </location>
</feature>